<accession>A0A1W2G5F1</accession>
<name>A0A1W2G5F1_REIFA</name>
<dbReference type="Proteomes" id="UP000192472">
    <property type="component" value="Unassembled WGS sequence"/>
</dbReference>
<protein>
    <submittedName>
        <fullName evidence="1">Uncharacterized protein</fullName>
    </submittedName>
</protein>
<dbReference type="EMBL" id="FWYF01000001">
    <property type="protein sequence ID" value="SMD31821.1"/>
    <property type="molecule type" value="Genomic_DNA"/>
</dbReference>
<dbReference type="STRING" id="692418.SAMN04488029_0159"/>
<dbReference type="AlphaFoldDB" id="A0A1W2G5F1"/>
<dbReference type="RefSeq" id="WP_084370518.1">
    <property type="nucleotide sequence ID" value="NZ_FWYF01000001.1"/>
</dbReference>
<evidence type="ECO:0000313" key="1">
    <source>
        <dbReference type="EMBL" id="SMD31821.1"/>
    </source>
</evidence>
<gene>
    <name evidence="1" type="ORF">SAMN04488029_0159</name>
</gene>
<evidence type="ECO:0000313" key="2">
    <source>
        <dbReference type="Proteomes" id="UP000192472"/>
    </source>
</evidence>
<keyword evidence="2" id="KW-1185">Reference proteome</keyword>
<reference evidence="1 2" key="1">
    <citation type="submission" date="2017-04" db="EMBL/GenBank/DDBJ databases">
        <authorList>
            <person name="Afonso C.L."/>
            <person name="Miller P.J."/>
            <person name="Scott M.A."/>
            <person name="Spackman E."/>
            <person name="Goraichik I."/>
            <person name="Dimitrov K.M."/>
            <person name="Suarez D.L."/>
            <person name="Swayne D.E."/>
        </authorList>
    </citation>
    <scope>NUCLEOTIDE SEQUENCE [LARGE SCALE GENOMIC DNA]</scope>
    <source>
        <strain evidence="1 2">DSM 26133</strain>
    </source>
</reference>
<organism evidence="1 2">
    <name type="scientific">Reichenbachiella faecimaris</name>
    <dbReference type="NCBI Taxonomy" id="692418"/>
    <lineage>
        <taxon>Bacteria</taxon>
        <taxon>Pseudomonadati</taxon>
        <taxon>Bacteroidota</taxon>
        <taxon>Cytophagia</taxon>
        <taxon>Cytophagales</taxon>
        <taxon>Reichenbachiellaceae</taxon>
        <taxon>Reichenbachiella</taxon>
    </lineage>
</organism>
<sequence>MDEIEQQLNEIHDTLNAIQSRILPDLQGYSDNDVDSGVISSLTNIEQLCKIMRETIEGGLES</sequence>
<proteinExistence type="predicted"/>